<name>A0A4R6BYR2_9STAP</name>
<dbReference type="PANTHER" id="PTHR10948">
    <property type="entry name" value="TRANSPOSASE"/>
    <property type="match status" value="1"/>
</dbReference>
<dbReference type="InterPro" id="IPR051917">
    <property type="entry name" value="Transposase-Integrase"/>
</dbReference>
<dbReference type="InterPro" id="IPR053392">
    <property type="entry name" value="Transposase_IS30-like"/>
</dbReference>
<proteinExistence type="predicted"/>
<dbReference type="PANTHER" id="PTHR10948:SF23">
    <property type="entry name" value="TRANSPOSASE INSI FOR INSERTION SEQUENCE ELEMENT IS30A-RELATED"/>
    <property type="match status" value="1"/>
</dbReference>
<dbReference type="GO" id="GO:0005829">
    <property type="term" value="C:cytosol"/>
    <property type="evidence" value="ECO:0007669"/>
    <property type="project" value="TreeGrafter"/>
</dbReference>
<dbReference type="InterPro" id="IPR036397">
    <property type="entry name" value="RNaseH_sf"/>
</dbReference>
<dbReference type="SUPFAM" id="SSF53098">
    <property type="entry name" value="Ribonuclease H-like"/>
    <property type="match status" value="1"/>
</dbReference>
<protein>
    <submittedName>
        <fullName evidence="2">IS30 family transposase</fullName>
    </submittedName>
</protein>
<feature type="domain" description="Integrase catalytic" evidence="1">
    <location>
        <begin position="1"/>
        <end position="126"/>
    </location>
</feature>
<dbReference type="OrthoDB" id="9776104at2"/>
<sequence>MDTVIGQKTEKDQVLLILVESKSRYEIVMKIDGKQRQHVDKAASELIEEIGASFPRVFKSITSDNGSEFSGLSECLKGITDVYFTHPYSSWERGTKENQHRFIRRHISKGKPISTVTDHLVHKIQE</sequence>
<dbReference type="Proteomes" id="UP000294843">
    <property type="component" value="Unassembled WGS sequence"/>
</dbReference>
<dbReference type="NCBIfam" id="NF033563">
    <property type="entry name" value="transpos_IS30"/>
    <property type="match status" value="1"/>
</dbReference>
<keyword evidence="3" id="KW-1185">Reference proteome</keyword>
<dbReference type="Gene3D" id="3.30.420.10">
    <property type="entry name" value="Ribonuclease H-like superfamily/Ribonuclease H"/>
    <property type="match status" value="1"/>
</dbReference>
<evidence type="ECO:0000313" key="3">
    <source>
        <dbReference type="Proteomes" id="UP000294843"/>
    </source>
</evidence>
<dbReference type="EMBL" id="SCWF01000008">
    <property type="protein sequence ID" value="TDM13677.1"/>
    <property type="molecule type" value="Genomic_DNA"/>
</dbReference>
<accession>A0A4R6BYR2</accession>
<dbReference type="InterPro" id="IPR012337">
    <property type="entry name" value="RNaseH-like_sf"/>
</dbReference>
<dbReference type="AlphaFoldDB" id="A0A4R6BYR2"/>
<dbReference type="InterPro" id="IPR001584">
    <property type="entry name" value="Integrase_cat-core"/>
</dbReference>
<dbReference type="GO" id="GO:0003676">
    <property type="term" value="F:nucleic acid binding"/>
    <property type="evidence" value="ECO:0007669"/>
    <property type="project" value="InterPro"/>
</dbReference>
<comment type="caution">
    <text evidence="2">The sequence shown here is derived from an EMBL/GenBank/DDBJ whole genome shotgun (WGS) entry which is preliminary data.</text>
</comment>
<evidence type="ECO:0000313" key="2">
    <source>
        <dbReference type="EMBL" id="TDM13677.1"/>
    </source>
</evidence>
<reference evidence="2 3" key="1">
    <citation type="submission" date="2019-01" db="EMBL/GenBank/DDBJ databases">
        <title>Draft genome sequences of the type strains of six Macrococcus species.</title>
        <authorList>
            <person name="Mazhar S."/>
            <person name="Altermann E."/>
            <person name="Hill C."/>
            <person name="Mcauliffe O."/>
        </authorList>
    </citation>
    <scope>NUCLEOTIDE SEQUENCE [LARGE SCALE GENOMIC DNA]</scope>
    <source>
        <strain evidence="2 3">ATCC 51825</strain>
    </source>
</reference>
<dbReference type="GO" id="GO:0015074">
    <property type="term" value="P:DNA integration"/>
    <property type="evidence" value="ECO:0007669"/>
    <property type="project" value="InterPro"/>
</dbReference>
<gene>
    <name evidence="2" type="ORF">ERX55_07735</name>
</gene>
<dbReference type="PROSITE" id="PS50994">
    <property type="entry name" value="INTEGRASE"/>
    <property type="match status" value="1"/>
</dbReference>
<organism evidence="2 3">
    <name type="scientific">Macrococcus bovicus</name>
    <dbReference type="NCBI Taxonomy" id="69968"/>
    <lineage>
        <taxon>Bacteria</taxon>
        <taxon>Bacillati</taxon>
        <taxon>Bacillota</taxon>
        <taxon>Bacilli</taxon>
        <taxon>Bacillales</taxon>
        <taxon>Staphylococcaceae</taxon>
        <taxon>Macrococcus</taxon>
    </lineage>
</organism>
<evidence type="ECO:0000259" key="1">
    <source>
        <dbReference type="PROSITE" id="PS50994"/>
    </source>
</evidence>
<dbReference type="GO" id="GO:0004803">
    <property type="term" value="F:transposase activity"/>
    <property type="evidence" value="ECO:0007669"/>
    <property type="project" value="TreeGrafter"/>
</dbReference>
<dbReference type="GO" id="GO:0032196">
    <property type="term" value="P:transposition"/>
    <property type="evidence" value="ECO:0007669"/>
    <property type="project" value="TreeGrafter"/>
</dbReference>